<evidence type="ECO:0000256" key="1">
    <source>
        <dbReference type="ARBA" id="ARBA00022741"/>
    </source>
</evidence>
<dbReference type="Pfam" id="PF00271">
    <property type="entry name" value="Helicase_C"/>
    <property type="match status" value="1"/>
</dbReference>
<feature type="region of interest" description="Disordered" evidence="10">
    <location>
        <begin position="168"/>
        <end position="199"/>
    </location>
</feature>
<evidence type="ECO:0000313" key="14">
    <source>
        <dbReference type="RefSeq" id="XP_018027506.1"/>
    </source>
</evidence>
<protein>
    <recommendedName>
        <fullName evidence="9">ATP-dependent RNA helicase</fullName>
        <ecNumber evidence="9">3.6.4.13</ecNumber>
    </recommendedName>
</protein>
<dbReference type="GO" id="GO:0003724">
    <property type="term" value="F:RNA helicase activity"/>
    <property type="evidence" value="ECO:0007669"/>
    <property type="project" value="UniProtKB-EC"/>
</dbReference>
<dbReference type="AlphaFoldDB" id="A0A8B7PPX6"/>
<organism evidence="13 14">
    <name type="scientific">Hyalella azteca</name>
    <name type="common">Amphipod</name>
    <dbReference type="NCBI Taxonomy" id="294128"/>
    <lineage>
        <taxon>Eukaryota</taxon>
        <taxon>Metazoa</taxon>
        <taxon>Ecdysozoa</taxon>
        <taxon>Arthropoda</taxon>
        <taxon>Crustacea</taxon>
        <taxon>Multicrustacea</taxon>
        <taxon>Malacostraca</taxon>
        <taxon>Eumalacostraca</taxon>
        <taxon>Peracarida</taxon>
        <taxon>Amphipoda</taxon>
        <taxon>Senticaudata</taxon>
        <taxon>Talitrida</taxon>
        <taxon>Talitroidea</taxon>
        <taxon>Hyalellidae</taxon>
        <taxon>Hyalella</taxon>
    </lineage>
</organism>
<dbReference type="SMART" id="SM01178">
    <property type="entry name" value="DUF4217"/>
    <property type="match status" value="1"/>
</dbReference>
<feature type="region of interest" description="Disordered" evidence="10">
    <location>
        <begin position="1"/>
        <end position="32"/>
    </location>
</feature>
<gene>
    <name evidence="14" type="primary">LOC108682778</name>
</gene>
<keyword evidence="3 8" id="KW-0347">Helicase</keyword>
<dbReference type="GO" id="GO:0003723">
    <property type="term" value="F:RNA binding"/>
    <property type="evidence" value="ECO:0007669"/>
    <property type="project" value="UniProtKB-UniRule"/>
</dbReference>
<dbReference type="InterPro" id="IPR027417">
    <property type="entry name" value="P-loop_NTPase"/>
</dbReference>
<comment type="similarity">
    <text evidence="6">Belongs to the DEAD box helicase family. DDX18/HAS1 subfamily.</text>
</comment>
<comment type="function">
    <text evidence="9">RNA helicase.</text>
</comment>
<keyword evidence="5 9" id="KW-0694">RNA-binding</keyword>
<dbReference type="SMART" id="SM00490">
    <property type="entry name" value="HELICc"/>
    <property type="match status" value="1"/>
</dbReference>
<evidence type="ECO:0000256" key="5">
    <source>
        <dbReference type="ARBA" id="ARBA00022884"/>
    </source>
</evidence>
<dbReference type="OMA" id="HKFNGKH"/>
<dbReference type="Pfam" id="PF00270">
    <property type="entry name" value="DEAD"/>
    <property type="match status" value="1"/>
</dbReference>
<evidence type="ECO:0000256" key="3">
    <source>
        <dbReference type="ARBA" id="ARBA00022806"/>
    </source>
</evidence>
<keyword evidence="1 8" id="KW-0547">Nucleotide-binding</keyword>
<dbReference type="OrthoDB" id="10259640at2759"/>
<comment type="domain">
    <text evidence="9">The Q motif is unique to and characteristic of the DEAD box family of RNA helicases and controls ATP binding and hydrolysis.</text>
</comment>
<name>A0A8B7PPX6_HYAAZ</name>
<accession>A0A8B7PPX6</accession>
<dbReference type="PROSITE" id="PS00039">
    <property type="entry name" value="DEAD_ATP_HELICASE"/>
    <property type="match status" value="1"/>
</dbReference>
<feature type="domain" description="Helicase C-terminal" evidence="12">
    <location>
        <begin position="451"/>
        <end position="620"/>
    </location>
</feature>
<dbReference type="CDD" id="cd18787">
    <property type="entry name" value="SF2_C_DEAD"/>
    <property type="match status" value="1"/>
</dbReference>
<keyword evidence="2 8" id="KW-0378">Hydrolase</keyword>
<evidence type="ECO:0000259" key="11">
    <source>
        <dbReference type="PROSITE" id="PS51192"/>
    </source>
</evidence>
<evidence type="ECO:0000259" key="12">
    <source>
        <dbReference type="PROSITE" id="PS51194"/>
    </source>
</evidence>
<dbReference type="PROSITE" id="PS51192">
    <property type="entry name" value="HELICASE_ATP_BIND_1"/>
    <property type="match status" value="1"/>
</dbReference>
<proteinExistence type="inferred from homology"/>
<dbReference type="SMART" id="SM00487">
    <property type="entry name" value="DEXDc"/>
    <property type="match status" value="1"/>
</dbReference>
<dbReference type="FunFam" id="3.40.50.300:FF:000379">
    <property type="entry name" value="RNA helicase"/>
    <property type="match status" value="1"/>
</dbReference>
<dbReference type="EC" id="3.6.4.13" evidence="9"/>
<sequence length="696" mass="79169">MSSFVDNTMCPGSSDLPYRNEKDFHVERKKKKKKIKNVECIKTNEELVSNCSQYSIHDKNMNEEDLNDNNPVQYLCKDSEDLEIDSKVKIQKKHKRKRDDGHEKKAIGSQDILTPEWKTADSAISSCSSEAEQKKKKKKTKRHQDSLVSKNNCNISSSDSFPKVIITNEMDEVEQDKSCRQDRSSEENKDTMPVGINEEVPTSTHCSTILRVTDQDIEMDLKGKISECRTFEDMRHVLSAPTMAAIDSLGFTEMTEIQARAIPALLEGKDLRGTAKTGSGKTLAFLIPAFELLHRLEFQQHHGTGVIILCPTRELAMQTFGVTQILGDRHNLSYGLLIGGANRAAESKALKQGVNVVVACPGRMLDHLKNTSGFLYSNLVCLILDEADRMLSIGFEEEMKAILKLVPKRRQTMLFSATRNERTDNLTNIALKVTLVDVDLMAEKSHATVDQLNQYYLVCPVEQRFLVLYTFLKRKKDKKIMVFFSSCGAVKFYQELLAFIDMRVLSIHGKQKQTKRTESFMEFNASASGALLCTNVAARGWDIPSVDWIIQYDPPEDVNEYIHRVGRTARGGREGQALLILSEAEVGFVRCLRQRKINVEPIQIGQGKIYNIQSQLEKIMNERYLLALSGRAAYKDYLYSYMKHSQKDIFNYNKLDHAKVAKSFGFDRPPVIDLIAALKKNKKESYQQRNKKIRRS</sequence>
<dbReference type="InterPro" id="IPR014001">
    <property type="entry name" value="Helicase_ATP-bd"/>
</dbReference>
<evidence type="ECO:0000256" key="10">
    <source>
        <dbReference type="SAM" id="MobiDB-lite"/>
    </source>
</evidence>
<dbReference type="InterPro" id="IPR011545">
    <property type="entry name" value="DEAD/DEAH_box_helicase_dom"/>
</dbReference>
<dbReference type="GO" id="GO:0016787">
    <property type="term" value="F:hydrolase activity"/>
    <property type="evidence" value="ECO:0007669"/>
    <property type="project" value="UniProtKB-KW"/>
</dbReference>
<dbReference type="SUPFAM" id="SSF52540">
    <property type="entry name" value="P-loop containing nucleoside triphosphate hydrolases"/>
    <property type="match status" value="1"/>
</dbReference>
<dbReference type="InterPro" id="IPR001650">
    <property type="entry name" value="Helicase_C-like"/>
</dbReference>
<reference evidence="14" key="1">
    <citation type="submission" date="2025-08" db="UniProtKB">
        <authorList>
            <consortium name="RefSeq"/>
        </authorList>
    </citation>
    <scope>IDENTIFICATION</scope>
    <source>
        <tissue evidence="14">Whole organism</tissue>
    </source>
</reference>
<dbReference type="PANTHER" id="PTHR24031">
    <property type="entry name" value="RNA HELICASE"/>
    <property type="match status" value="1"/>
</dbReference>
<feature type="region of interest" description="Disordered" evidence="10">
    <location>
        <begin position="93"/>
        <end position="154"/>
    </location>
</feature>
<evidence type="ECO:0000256" key="9">
    <source>
        <dbReference type="RuleBase" id="RU365068"/>
    </source>
</evidence>
<dbReference type="PROSITE" id="PS51194">
    <property type="entry name" value="HELICASE_CTER"/>
    <property type="match status" value="1"/>
</dbReference>
<dbReference type="RefSeq" id="XP_018027506.1">
    <property type="nucleotide sequence ID" value="XM_018172017.2"/>
</dbReference>
<dbReference type="KEGG" id="hazt:108682778"/>
<dbReference type="InterPro" id="IPR000629">
    <property type="entry name" value="RNA-helicase_DEAD-box_CS"/>
</dbReference>
<evidence type="ECO:0000256" key="8">
    <source>
        <dbReference type="RuleBase" id="RU000492"/>
    </source>
</evidence>
<evidence type="ECO:0000256" key="4">
    <source>
        <dbReference type="ARBA" id="ARBA00022840"/>
    </source>
</evidence>
<dbReference type="GO" id="GO:0005524">
    <property type="term" value="F:ATP binding"/>
    <property type="evidence" value="ECO:0007669"/>
    <property type="project" value="UniProtKB-UniRule"/>
</dbReference>
<comment type="catalytic activity">
    <reaction evidence="7 9">
        <text>ATP + H2O = ADP + phosphate + H(+)</text>
        <dbReference type="Rhea" id="RHEA:13065"/>
        <dbReference type="ChEBI" id="CHEBI:15377"/>
        <dbReference type="ChEBI" id="CHEBI:15378"/>
        <dbReference type="ChEBI" id="CHEBI:30616"/>
        <dbReference type="ChEBI" id="CHEBI:43474"/>
        <dbReference type="ChEBI" id="CHEBI:456216"/>
        <dbReference type="EC" id="3.6.4.13"/>
    </reaction>
</comment>
<keyword evidence="4 8" id="KW-0067">ATP-binding</keyword>
<dbReference type="Gene3D" id="3.40.50.300">
    <property type="entry name" value="P-loop containing nucleotide triphosphate hydrolases"/>
    <property type="match status" value="2"/>
</dbReference>
<feature type="compositionally biased region" description="Basic and acidic residues" evidence="10">
    <location>
        <begin position="175"/>
        <end position="190"/>
    </location>
</feature>
<evidence type="ECO:0000256" key="6">
    <source>
        <dbReference type="ARBA" id="ARBA00024357"/>
    </source>
</evidence>
<keyword evidence="13" id="KW-1185">Reference proteome</keyword>
<dbReference type="Pfam" id="PF13959">
    <property type="entry name" value="CTE_SPB4"/>
    <property type="match status" value="1"/>
</dbReference>
<evidence type="ECO:0000256" key="2">
    <source>
        <dbReference type="ARBA" id="ARBA00022801"/>
    </source>
</evidence>
<evidence type="ECO:0000313" key="13">
    <source>
        <dbReference type="Proteomes" id="UP000694843"/>
    </source>
</evidence>
<dbReference type="GeneID" id="108682778"/>
<evidence type="ECO:0000256" key="7">
    <source>
        <dbReference type="ARBA" id="ARBA00047984"/>
    </source>
</evidence>
<feature type="domain" description="Helicase ATP-binding" evidence="11">
    <location>
        <begin position="262"/>
        <end position="437"/>
    </location>
</feature>
<dbReference type="InterPro" id="IPR025313">
    <property type="entry name" value="SPB4-like_CTE"/>
</dbReference>
<dbReference type="Proteomes" id="UP000694843">
    <property type="component" value="Unplaced"/>
</dbReference>